<dbReference type="PANTHER" id="PTHR23308">
    <property type="entry name" value="NUCLEAR INHIBITOR OF PROTEIN PHOSPHATASE-1"/>
    <property type="match status" value="1"/>
</dbReference>
<dbReference type="InterPro" id="IPR050923">
    <property type="entry name" value="Cell_Proc_Reg/RNA_Proc"/>
</dbReference>
<dbReference type="Gene3D" id="2.60.200.20">
    <property type="match status" value="1"/>
</dbReference>
<dbReference type="Gene3D" id="6.10.250.1290">
    <property type="match status" value="1"/>
</dbReference>
<accession>A0ABM4D6B8</accession>
<evidence type="ECO:0000259" key="1">
    <source>
        <dbReference type="PROSITE" id="PS50006"/>
    </source>
</evidence>
<dbReference type="CDD" id="cd22674">
    <property type="entry name" value="FHA_PPP1R8"/>
    <property type="match status" value="1"/>
</dbReference>
<evidence type="ECO:0000313" key="3">
    <source>
        <dbReference type="RefSeq" id="XP_065669853.1"/>
    </source>
</evidence>
<dbReference type="Pfam" id="PF00498">
    <property type="entry name" value="FHA"/>
    <property type="match status" value="1"/>
</dbReference>
<dbReference type="GeneID" id="100204678"/>
<dbReference type="SUPFAM" id="SSF49879">
    <property type="entry name" value="SMAD/FHA domain"/>
    <property type="match status" value="1"/>
</dbReference>
<proteinExistence type="predicted"/>
<dbReference type="InterPro" id="IPR008984">
    <property type="entry name" value="SMAD_FHA_dom_sf"/>
</dbReference>
<protein>
    <submittedName>
        <fullName evidence="3">Nuclear inhibitor of protein phosphatase 1</fullName>
    </submittedName>
</protein>
<dbReference type="RefSeq" id="XP_065669853.1">
    <property type="nucleotide sequence ID" value="XM_065813781.1"/>
</dbReference>
<reference evidence="3" key="1">
    <citation type="submission" date="2025-08" db="UniProtKB">
        <authorList>
            <consortium name="RefSeq"/>
        </authorList>
    </citation>
    <scope>IDENTIFICATION</scope>
</reference>
<sequence>MADVSRIKRKVKSLKPVQAPVPVKPNFEPPKWAGKPPPGMHLDVSKDGKLIEKFIVDGKTHFFFGRQKEYIDFTVDHTSCSRIHAVMVYHKPLQRMFLIDLGSTHGTFLGNTRLEPNCPMQLPVDENFHFGASTRTWALREKLASGIMDNSLNSSINGVDENETTNLSLLGLPEAENDLNDLTEYNTAHNRRVTILPIDEGSIVNPLKRKRKKSCNVTFTTEDEIINPEDIDPTVGRFRNLISTEIIAPNKINKQVLGRSTEIGSNKVRQDFQVNHLYNDSSILEPASSATTLMTPKITSAPDVESPDVMRPIMPTLTKTIIRAEIIEEGPQEPTRKKYMKEAWPGRKPKANNLLSV</sequence>
<dbReference type="Proteomes" id="UP001652625">
    <property type="component" value="Chromosome 12"/>
</dbReference>
<dbReference type="SMART" id="SM00240">
    <property type="entry name" value="FHA"/>
    <property type="match status" value="1"/>
</dbReference>
<gene>
    <name evidence="3" type="primary">LOC100204678</name>
</gene>
<organism evidence="2 3">
    <name type="scientific">Hydra vulgaris</name>
    <name type="common">Hydra</name>
    <name type="synonym">Hydra attenuata</name>
    <dbReference type="NCBI Taxonomy" id="6087"/>
    <lineage>
        <taxon>Eukaryota</taxon>
        <taxon>Metazoa</taxon>
        <taxon>Cnidaria</taxon>
        <taxon>Hydrozoa</taxon>
        <taxon>Hydroidolina</taxon>
        <taxon>Anthoathecata</taxon>
        <taxon>Aplanulata</taxon>
        <taxon>Hydridae</taxon>
        <taxon>Hydra</taxon>
    </lineage>
</organism>
<name>A0ABM4D6B8_HYDVU</name>
<feature type="domain" description="FHA" evidence="1">
    <location>
        <begin position="62"/>
        <end position="114"/>
    </location>
</feature>
<evidence type="ECO:0000313" key="2">
    <source>
        <dbReference type="Proteomes" id="UP001652625"/>
    </source>
</evidence>
<keyword evidence="2" id="KW-1185">Reference proteome</keyword>
<dbReference type="InterPro" id="IPR000253">
    <property type="entry name" value="FHA_dom"/>
</dbReference>
<dbReference type="PROSITE" id="PS50006">
    <property type="entry name" value="FHA_DOMAIN"/>
    <property type="match status" value="1"/>
</dbReference>